<keyword evidence="3" id="KW-1185">Reference proteome</keyword>
<evidence type="ECO:0000256" key="1">
    <source>
        <dbReference type="SAM" id="MobiDB-lite"/>
    </source>
</evidence>
<dbReference type="Pfam" id="PF02413">
    <property type="entry name" value="Caudo_TAP"/>
    <property type="match status" value="1"/>
</dbReference>
<sequence length="198" mass="21671">MTVAVLDENNIATTAGEITIYNYDGTREYISSSVEYLAVGVGIPANSCTDAPLKGKTGKSICRKADDSSWEYLADHRGETVYRTENGEPVEITAPGDYPEGTTTTAPATPYDEWDGEKWVTDTDAQHTAYVADAERKKTALLDEATTIIAPLVDAQAGGYIDDADVPRLAEWQRYRYILTKVDTSTAPIINWPVQPVE</sequence>
<reference evidence="2 3" key="1">
    <citation type="submission" date="2018-06" db="EMBL/GenBank/DDBJ databases">
        <title>Serratia marcescens genome sequencing and assembly.</title>
        <authorList>
            <person name="Martins R.C.R."/>
            <person name="Perdigao-Neto L.V."/>
            <person name="Costa S.F."/>
            <person name="Levin A.S.S."/>
        </authorList>
    </citation>
    <scope>NUCLEOTIDE SEQUENCE [LARGE SCALE GENOMIC DNA]</scope>
    <source>
        <strain evidence="2 3">1283</strain>
    </source>
</reference>
<dbReference type="InterPro" id="IPR003458">
    <property type="entry name" value="Phage_T4_Gp38_tail_assem"/>
</dbReference>
<evidence type="ECO:0000313" key="2">
    <source>
        <dbReference type="EMBL" id="PYA64801.1"/>
    </source>
</evidence>
<name>A0ABX5NEW8_SERMA</name>
<protein>
    <submittedName>
        <fullName evidence="2">Phage tail protein</fullName>
    </submittedName>
</protein>
<dbReference type="InterPro" id="IPR051220">
    <property type="entry name" value="TFA_Chaperone"/>
</dbReference>
<proteinExistence type="predicted"/>
<dbReference type="EMBL" id="QJQB01000391">
    <property type="protein sequence ID" value="PYA64801.1"/>
    <property type="molecule type" value="Genomic_DNA"/>
</dbReference>
<organism evidence="2 3">
    <name type="scientific">Serratia marcescens</name>
    <dbReference type="NCBI Taxonomy" id="615"/>
    <lineage>
        <taxon>Bacteria</taxon>
        <taxon>Pseudomonadati</taxon>
        <taxon>Pseudomonadota</taxon>
        <taxon>Gammaproteobacteria</taxon>
        <taxon>Enterobacterales</taxon>
        <taxon>Yersiniaceae</taxon>
        <taxon>Serratia</taxon>
    </lineage>
</organism>
<dbReference type="Proteomes" id="UP000247823">
    <property type="component" value="Unassembled WGS sequence"/>
</dbReference>
<feature type="region of interest" description="Disordered" evidence="1">
    <location>
        <begin position="89"/>
        <end position="112"/>
    </location>
</feature>
<dbReference type="PANTHER" id="PTHR34413">
    <property type="entry name" value="PROPHAGE TAIL FIBER ASSEMBLY PROTEIN HOMOLOG TFAE-RELATED-RELATED"/>
    <property type="match status" value="1"/>
</dbReference>
<dbReference type="RefSeq" id="WP_110593608.1">
    <property type="nucleotide sequence ID" value="NZ_JAOWIM010000007.1"/>
</dbReference>
<dbReference type="PANTHER" id="PTHR34413:SF2">
    <property type="entry name" value="PROPHAGE TAIL FIBER ASSEMBLY PROTEIN HOMOLOG TFAE-RELATED"/>
    <property type="match status" value="1"/>
</dbReference>
<comment type="caution">
    <text evidence="2">The sequence shown here is derived from an EMBL/GenBank/DDBJ whole genome shotgun (WGS) entry which is preliminary data.</text>
</comment>
<accession>A0ABX5NEW8</accession>
<evidence type="ECO:0000313" key="3">
    <source>
        <dbReference type="Proteomes" id="UP000247823"/>
    </source>
</evidence>
<reference evidence="3" key="2">
    <citation type="submission" date="2018-06" db="EMBL/GenBank/DDBJ databases">
        <title>Serratia marcescens genome sequencing and assembly.</title>
        <authorList>
            <person name="Martins R.C."/>
            <person name="Perdigao-Neto L.V."/>
            <person name="Costa S.F."/>
            <person name="Levin A.S.S."/>
        </authorList>
    </citation>
    <scope>NUCLEOTIDE SEQUENCE [LARGE SCALE GENOMIC DNA]</scope>
    <source>
        <strain evidence="3">1283</strain>
    </source>
</reference>
<gene>
    <name evidence="2" type="ORF">DMW51_16515</name>
</gene>